<evidence type="ECO:0000256" key="4">
    <source>
        <dbReference type="ARBA" id="ARBA00022475"/>
    </source>
</evidence>
<gene>
    <name evidence="10" type="ORF">V8247_00635</name>
</gene>
<keyword evidence="3" id="KW-0813">Transport</keyword>
<dbReference type="InterPro" id="IPR013525">
    <property type="entry name" value="ABC2_TM"/>
</dbReference>
<name>A0ABZ2J3N1_9CHLR</name>
<feature type="transmembrane region" description="Helical" evidence="8">
    <location>
        <begin position="304"/>
        <end position="324"/>
    </location>
</feature>
<evidence type="ECO:0000259" key="9">
    <source>
        <dbReference type="PROSITE" id="PS51012"/>
    </source>
</evidence>
<proteinExistence type="inferred from homology"/>
<dbReference type="EMBL" id="CP146612">
    <property type="protein sequence ID" value="WWX25509.1"/>
    <property type="molecule type" value="Genomic_DNA"/>
</dbReference>
<evidence type="ECO:0000256" key="7">
    <source>
        <dbReference type="ARBA" id="ARBA00023136"/>
    </source>
</evidence>
<dbReference type="PROSITE" id="PS51012">
    <property type="entry name" value="ABC_TM2"/>
    <property type="match status" value="1"/>
</dbReference>
<organism evidence="10 11">
    <name type="scientific">Candidatus Dehalogenimonas loeffleri</name>
    <dbReference type="NCBI Taxonomy" id="3127115"/>
    <lineage>
        <taxon>Bacteria</taxon>
        <taxon>Bacillati</taxon>
        <taxon>Chloroflexota</taxon>
        <taxon>Dehalococcoidia</taxon>
        <taxon>Dehalococcoidales</taxon>
        <taxon>Dehalococcoidaceae</taxon>
        <taxon>Dehalogenimonas</taxon>
    </lineage>
</organism>
<dbReference type="InterPro" id="IPR047817">
    <property type="entry name" value="ABC2_TM_bact-type"/>
</dbReference>
<keyword evidence="4" id="KW-1003">Cell membrane</keyword>
<evidence type="ECO:0000313" key="10">
    <source>
        <dbReference type="EMBL" id="WWX25509.1"/>
    </source>
</evidence>
<feature type="transmembrane region" description="Helical" evidence="8">
    <location>
        <begin position="265"/>
        <end position="292"/>
    </location>
</feature>
<evidence type="ECO:0000256" key="2">
    <source>
        <dbReference type="ARBA" id="ARBA00007783"/>
    </source>
</evidence>
<dbReference type="PANTHER" id="PTHR30294:SF38">
    <property type="entry name" value="TRANSPORT PERMEASE PROTEIN"/>
    <property type="match status" value="1"/>
</dbReference>
<evidence type="ECO:0000256" key="1">
    <source>
        <dbReference type="ARBA" id="ARBA00004651"/>
    </source>
</evidence>
<accession>A0ABZ2J3N1</accession>
<keyword evidence="11" id="KW-1185">Reference proteome</keyword>
<reference evidence="10 11" key="1">
    <citation type="submission" date="2024-03" db="EMBL/GenBank/DDBJ databases">
        <title>A Dehalogenimonas Isolated from Estuarine Sediments Dihaloeliminates Chlorinated Alkanes.</title>
        <authorList>
            <person name="Yang Y."/>
            <person name="Wang H."/>
        </authorList>
    </citation>
    <scope>NUCLEOTIDE SEQUENCE [LARGE SCALE GENOMIC DNA]</scope>
    <source>
        <strain evidence="10 11">W</strain>
    </source>
</reference>
<protein>
    <submittedName>
        <fullName evidence="10">ABC transporter permease</fullName>
    </submittedName>
</protein>
<dbReference type="Gene3D" id="3.40.1710.10">
    <property type="entry name" value="abc type-2 transporter like domain"/>
    <property type="match status" value="1"/>
</dbReference>
<feature type="transmembrane region" description="Helical" evidence="8">
    <location>
        <begin position="222"/>
        <end position="244"/>
    </location>
</feature>
<feature type="domain" description="ABC transmembrane type-2" evidence="9">
    <location>
        <begin position="183"/>
        <end position="413"/>
    </location>
</feature>
<comment type="similarity">
    <text evidence="2">Belongs to the ABC-2 integral membrane protein family.</text>
</comment>
<feature type="transmembrane region" description="Helical" evidence="8">
    <location>
        <begin position="23"/>
        <end position="46"/>
    </location>
</feature>
<dbReference type="RefSeq" id="WP_338737731.1">
    <property type="nucleotide sequence ID" value="NZ_CP146612.1"/>
</dbReference>
<dbReference type="Proteomes" id="UP001375370">
    <property type="component" value="Chromosome"/>
</dbReference>
<evidence type="ECO:0000313" key="11">
    <source>
        <dbReference type="Proteomes" id="UP001375370"/>
    </source>
</evidence>
<dbReference type="PANTHER" id="PTHR30294">
    <property type="entry name" value="MEMBRANE COMPONENT OF ABC TRANSPORTER YHHJ-RELATED"/>
    <property type="match status" value="1"/>
</dbReference>
<dbReference type="Pfam" id="PF12698">
    <property type="entry name" value="ABC2_membrane_3"/>
    <property type="match status" value="1"/>
</dbReference>
<keyword evidence="6 8" id="KW-1133">Transmembrane helix</keyword>
<evidence type="ECO:0000256" key="6">
    <source>
        <dbReference type="ARBA" id="ARBA00022989"/>
    </source>
</evidence>
<keyword evidence="5 8" id="KW-0812">Transmembrane</keyword>
<evidence type="ECO:0000256" key="3">
    <source>
        <dbReference type="ARBA" id="ARBA00022448"/>
    </source>
</evidence>
<comment type="subcellular location">
    <subcellularLocation>
        <location evidence="1">Cell membrane</location>
        <topology evidence="1">Multi-pass membrane protein</topology>
    </subcellularLocation>
</comment>
<keyword evidence="7 8" id="KW-0472">Membrane</keyword>
<dbReference type="InterPro" id="IPR051449">
    <property type="entry name" value="ABC-2_transporter_component"/>
</dbReference>
<sequence>MKALRHIWFIALKDLKIFASDRGAVFFFIIFPLLFITFFNFLMAGVGSEDSRLNLRFVTLEKPDGISHQILVSMETTDETTLAPGEPVIIWERDFEAAQQAVDDGDIAGFIYFPADFTARLLAEAPTNLEIYVNAENTNMRAALHGIAGAIASQINTHQTVIQASVTALISSGVLANDPAAIGMVVEEIMAGMAGSATTDTAVIAIETDKVGEVGTENPANWVIPGYLVMFVFFAAALAAEMIVKERTNHTLERLLSTSVRKEAILGGIYTGTVIRGIIQIIIFWTVGILVFKVDLGLSPGGVIMLSLLMVVMSSAFAVMLATLAKTQRSAGSLAVITALVLAPLGGCWWPSFLYPQWLQTVAKITPHAWATSGFNKLMVFGADFGAAVPEMLALVVFTVIFAGVAITRFRISSN</sequence>
<feature type="transmembrane region" description="Helical" evidence="8">
    <location>
        <begin position="331"/>
        <end position="352"/>
    </location>
</feature>
<evidence type="ECO:0000256" key="8">
    <source>
        <dbReference type="SAM" id="Phobius"/>
    </source>
</evidence>
<feature type="transmembrane region" description="Helical" evidence="8">
    <location>
        <begin position="392"/>
        <end position="412"/>
    </location>
</feature>
<evidence type="ECO:0000256" key="5">
    <source>
        <dbReference type="ARBA" id="ARBA00022692"/>
    </source>
</evidence>